<dbReference type="EMBL" id="JABCIY010000076">
    <property type="protein sequence ID" value="KAF7193704.1"/>
    <property type="molecule type" value="Genomic_DNA"/>
</dbReference>
<comment type="caution">
    <text evidence="2">The sequence shown here is derived from an EMBL/GenBank/DDBJ whole genome shotgun (WGS) entry which is preliminary data.</text>
</comment>
<reference evidence="2" key="1">
    <citation type="submission" date="2020-04" db="EMBL/GenBank/DDBJ databases">
        <title>Draft genome resource of the tomato pathogen Pseudocercospora fuligena.</title>
        <authorList>
            <person name="Zaccaron A."/>
        </authorList>
    </citation>
    <scope>NUCLEOTIDE SEQUENCE</scope>
    <source>
        <strain evidence="2">PF001</strain>
    </source>
</reference>
<dbReference type="AlphaFoldDB" id="A0A8H6RLK4"/>
<accession>A0A8H6RLK4</accession>
<organism evidence="2 3">
    <name type="scientific">Pseudocercospora fuligena</name>
    <dbReference type="NCBI Taxonomy" id="685502"/>
    <lineage>
        <taxon>Eukaryota</taxon>
        <taxon>Fungi</taxon>
        <taxon>Dikarya</taxon>
        <taxon>Ascomycota</taxon>
        <taxon>Pezizomycotina</taxon>
        <taxon>Dothideomycetes</taxon>
        <taxon>Dothideomycetidae</taxon>
        <taxon>Mycosphaerellales</taxon>
        <taxon>Mycosphaerellaceae</taxon>
        <taxon>Pseudocercospora</taxon>
    </lineage>
</organism>
<gene>
    <name evidence="2" type="ORF">HII31_04954</name>
</gene>
<protein>
    <submittedName>
        <fullName evidence="2">Uncharacterized protein</fullName>
    </submittedName>
</protein>
<feature type="compositionally biased region" description="Low complexity" evidence="1">
    <location>
        <begin position="248"/>
        <end position="257"/>
    </location>
</feature>
<evidence type="ECO:0000313" key="3">
    <source>
        <dbReference type="Proteomes" id="UP000660729"/>
    </source>
</evidence>
<evidence type="ECO:0000256" key="1">
    <source>
        <dbReference type="SAM" id="MobiDB-lite"/>
    </source>
</evidence>
<evidence type="ECO:0000313" key="2">
    <source>
        <dbReference type="EMBL" id="KAF7193704.1"/>
    </source>
</evidence>
<dbReference type="OrthoDB" id="3914899at2759"/>
<keyword evidence="3" id="KW-1185">Reference proteome</keyword>
<sequence>MSLSAPVRPDMLALLYGQHQSYTAELGQTHQKLSKQYKKMSKVERVLSERQDRHLSREERKKWQYSRVLTKRNIAVMEFQQARLHDMLRQCNDLIASFEHGGATYNSPMTPWGSATTDLSSQQLPPSPFLFTPFSPIAFSPYTAAPGYQHRPSFGGASSSAEGRPQYWDLSMLSEPQRERRLSSPYATGSSADSGFYEPHALLHGVGIGPNEDPPATDARGHVYAHELMSPLAPEFVFRGGDSHELHSPTSSTTSGTTERDHVPDLVILSPAKLGASTENAKKSSHKRCFSENAIQLDNDSHLATPVASSVTKRGTSVGPAPVGRKAIPEDERCDGRKEVETNTTEE</sequence>
<feature type="compositionally biased region" description="Basic and acidic residues" evidence="1">
    <location>
        <begin position="327"/>
        <end position="341"/>
    </location>
</feature>
<proteinExistence type="predicted"/>
<dbReference type="Proteomes" id="UP000660729">
    <property type="component" value="Unassembled WGS sequence"/>
</dbReference>
<feature type="region of interest" description="Disordered" evidence="1">
    <location>
        <begin position="306"/>
        <end position="347"/>
    </location>
</feature>
<name>A0A8H6RLK4_9PEZI</name>
<feature type="region of interest" description="Disordered" evidence="1">
    <location>
        <begin position="239"/>
        <end position="263"/>
    </location>
</feature>